<dbReference type="HOGENOM" id="CLU_1170902_0_0_1"/>
<sequence>MAKRNSTVLKSKRSRILQDDENDWISPVATPIKPRRKPTGRSKTLETPASLGINDTTNGNADDSFDFEHLVADQSLADSPFPQTPPRRATYSYDTLYLVHGSPFCLSDFSSPTITYAFVRSDVPSPLPSTLVDNWLSEPQTVRQSNGAGENTKGGLVRKKCQEEIGSVFRLSTSRTTSSSSLDSASESLSSIDSSGEGCLLSRWIHDITFTTTDSHAIPCLIARGLIPFFMIPKFTD</sequence>
<dbReference type="OrthoDB" id="3061995at2759"/>
<name>V2WSV6_MONRO</name>
<protein>
    <submittedName>
        <fullName evidence="2">Uncharacterized protein</fullName>
    </submittedName>
</protein>
<comment type="caution">
    <text evidence="2">The sequence shown here is derived from an EMBL/GenBank/DDBJ whole genome shotgun (WGS) entry which is preliminary data.</text>
</comment>
<dbReference type="Proteomes" id="UP000017559">
    <property type="component" value="Unassembled WGS sequence"/>
</dbReference>
<feature type="compositionally biased region" description="Polar residues" evidence="1">
    <location>
        <begin position="41"/>
        <end position="59"/>
    </location>
</feature>
<dbReference type="AlphaFoldDB" id="V2WSV6"/>
<dbReference type="EMBL" id="AWSO01001591">
    <property type="protein sequence ID" value="ESK83295.1"/>
    <property type="molecule type" value="Genomic_DNA"/>
</dbReference>
<accession>V2WSV6</accession>
<gene>
    <name evidence="2" type="ORF">Moror_15035</name>
</gene>
<evidence type="ECO:0000313" key="3">
    <source>
        <dbReference type="Proteomes" id="UP000017559"/>
    </source>
</evidence>
<proteinExistence type="predicted"/>
<organism evidence="2 3">
    <name type="scientific">Moniliophthora roreri (strain MCA 2997)</name>
    <name type="common">Cocoa frosty pod rot fungus</name>
    <name type="synonym">Crinipellis roreri</name>
    <dbReference type="NCBI Taxonomy" id="1381753"/>
    <lineage>
        <taxon>Eukaryota</taxon>
        <taxon>Fungi</taxon>
        <taxon>Dikarya</taxon>
        <taxon>Basidiomycota</taxon>
        <taxon>Agaricomycotina</taxon>
        <taxon>Agaricomycetes</taxon>
        <taxon>Agaricomycetidae</taxon>
        <taxon>Agaricales</taxon>
        <taxon>Marasmiineae</taxon>
        <taxon>Marasmiaceae</taxon>
        <taxon>Moniliophthora</taxon>
    </lineage>
</organism>
<evidence type="ECO:0000256" key="1">
    <source>
        <dbReference type="SAM" id="MobiDB-lite"/>
    </source>
</evidence>
<feature type="region of interest" description="Disordered" evidence="1">
    <location>
        <begin position="20"/>
        <end position="59"/>
    </location>
</feature>
<keyword evidence="3" id="KW-1185">Reference proteome</keyword>
<evidence type="ECO:0000313" key="2">
    <source>
        <dbReference type="EMBL" id="ESK83295.1"/>
    </source>
</evidence>
<reference evidence="2 3" key="1">
    <citation type="journal article" date="2014" name="BMC Genomics">
        <title>Genome and secretome analysis of the hemibiotrophic fungal pathogen, Moniliophthora roreri, which causes frosty pod rot disease of cacao: mechanisms of the biotrophic and necrotrophic phases.</title>
        <authorList>
            <person name="Meinhardt L.W."/>
            <person name="Costa G.G.L."/>
            <person name="Thomazella D.P.T."/>
            <person name="Teixeira P.J.P.L."/>
            <person name="Carazzolle M.F."/>
            <person name="Schuster S.C."/>
            <person name="Carlson J.E."/>
            <person name="Guiltinan M.J."/>
            <person name="Mieczkowski P."/>
            <person name="Farmer A."/>
            <person name="Ramaraj T."/>
            <person name="Crozier J."/>
            <person name="Davis R.E."/>
            <person name="Shao J."/>
            <person name="Melnick R.L."/>
            <person name="Pereira G.A.G."/>
            <person name="Bailey B.A."/>
        </authorList>
    </citation>
    <scope>NUCLEOTIDE SEQUENCE [LARGE SCALE GENOMIC DNA]</scope>
    <source>
        <strain evidence="2 3">MCA 2997</strain>
    </source>
</reference>
<dbReference type="KEGG" id="mrr:Moror_15035"/>